<keyword evidence="3" id="KW-1185">Reference proteome</keyword>
<evidence type="ECO:0000313" key="3">
    <source>
        <dbReference type="Proteomes" id="UP001336250"/>
    </source>
</evidence>
<dbReference type="RefSeq" id="WP_332289525.1">
    <property type="nucleotide sequence ID" value="NZ_JAZIBG010000025.1"/>
</dbReference>
<proteinExistence type="predicted"/>
<feature type="region of interest" description="Disordered" evidence="1">
    <location>
        <begin position="1"/>
        <end position="35"/>
    </location>
</feature>
<dbReference type="Proteomes" id="UP001336250">
    <property type="component" value="Unassembled WGS sequence"/>
</dbReference>
<name>A0AAW9QCL4_9BURK</name>
<organism evidence="2 3">
    <name type="scientific">Aquincola agrisoli</name>
    <dbReference type="NCBI Taxonomy" id="3119538"/>
    <lineage>
        <taxon>Bacteria</taxon>
        <taxon>Pseudomonadati</taxon>
        <taxon>Pseudomonadota</taxon>
        <taxon>Betaproteobacteria</taxon>
        <taxon>Burkholderiales</taxon>
        <taxon>Sphaerotilaceae</taxon>
        <taxon>Aquincola</taxon>
    </lineage>
</organism>
<reference evidence="2 3" key="1">
    <citation type="submission" date="2024-02" db="EMBL/GenBank/DDBJ databases">
        <title>Genome sequence of Aquincola sp. MAHUQ-54.</title>
        <authorList>
            <person name="Huq M.A."/>
        </authorList>
    </citation>
    <scope>NUCLEOTIDE SEQUENCE [LARGE SCALE GENOMIC DNA]</scope>
    <source>
        <strain evidence="2 3">MAHUQ-54</strain>
    </source>
</reference>
<comment type="caution">
    <text evidence="2">The sequence shown here is derived from an EMBL/GenBank/DDBJ whole genome shotgun (WGS) entry which is preliminary data.</text>
</comment>
<sequence length="80" mass="8710">MSAVARNSDPSPRWSRPVSRPVQPARRCGSLDDDAPWGGPAWLTVYADEHEEGGAEELLLEPEPRQLDLAVFQGGARARG</sequence>
<feature type="compositionally biased region" description="Low complexity" evidence="1">
    <location>
        <begin position="10"/>
        <end position="24"/>
    </location>
</feature>
<dbReference type="EMBL" id="JAZIBG010000025">
    <property type="protein sequence ID" value="MEF7614527.1"/>
    <property type="molecule type" value="Genomic_DNA"/>
</dbReference>
<dbReference type="AlphaFoldDB" id="A0AAW9QCL4"/>
<gene>
    <name evidence="2" type="ORF">V4F39_11460</name>
</gene>
<evidence type="ECO:0000256" key="1">
    <source>
        <dbReference type="SAM" id="MobiDB-lite"/>
    </source>
</evidence>
<evidence type="ECO:0000313" key="2">
    <source>
        <dbReference type="EMBL" id="MEF7614527.1"/>
    </source>
</evidence>
<protein>
    <submittedName>
        <fullName evidence="2">Uncharacterized protein</fullName>
    </submittedName>
</protein>
<accession>A0AAW9QCL4</accession>